<proteinExistence type="predicted"/>
<dbReference type="EMBL" id="ML732869">
    <property type="protein sequence ID" value="KAB8268432.1"/>
    <property type="molecule type" value="Genomic_DNA"/>
</dbReference>
<keyword evidence="1" id="KW-0472">Membrane</keyword>
<reference evidence="2 3" key="1">
    <citation type="submission" date="2019-04" db="EMBL/GenBank/DDBJ databases">
        <title>Fungal friends and foes A comparative genomics study of 23 Aspergillus species from section Flavi.</title>
        <authorList>
            <consortium name="DOE Joint Genome Institute"/>
            <person name="Kjaerbolling I."/>
            <person name="Vesth T.C."/>
            <person name="Frisvad J.C."/>
            <person name="Nybo J.L."/>
            <person name="Theobald S."/>
            <person name="Kildgaard S."/>
            <person name="Petersen T.I."/>
            <person name="Kuo A."/>
            <person name="Sato A."/>
            <person name="Lyhne E.K."/>
            <person name="Kogle M.E."/>
            <person name="Wiebenga A."/>
            <person name="Kun R.S."/>
            <person name="Lubbers R.J."/>
            <person name="Makela M.R."/>
            <person name="Barry K."/>
            <person name="Chovatia M."/>
            <person name="Clum A."/>
            <person name="Daum C."/>
            <person name="Haridas S."/>
            <person name="He G."/>
            <person name="LaButti K."/>
            <person name="Lipzen A."/>
            <person name="Mondo S."/>
            <person name="Pangilinan J."/>
            <person name="Riley R."/>
            <person name="Salamov A."/>
            <person name="Simmons B.A."/>
            <person name="Magnuson J.K."/>
            <person name="Henrissat B."/>
            <person name="Mortensen U.H."/>
            <person name="Larsen T.O."/>
            <person name="De vries R.P."/>
            <person name="Grigoriev I.V."/>
            <person name="Machida M."/>
            <person name="Baker S.E."/>
            <person name="Andersen M.R."/>
        </authorList>
    </citation>
    <scope>NUCLEOTIDE SEQUENCE [LARGE SCALE GENOMIC DNA]</scope>
    <source>
        <strain evidence="2 3">CBS 117635</strain>
    </source>
</reference>
<evidence type="ECO:0000313" key="3">
    <source>
        <dbReference type="Proteomes" id="UP000326289"/>
    </source>
</evidence>
<organism evidence="2 3">
    <name type="scientific">Aspergillus minisclerotigenes</name>
    <dbReference type="NCBI Taxonomy" id="656917"/>
    <lineage>
        <taxon>Eukaryota</taxon>
        <taxon>Fungi</taxon>
        <taxon>Dikarya</taxon>
        <taxon>Ascomycota</taxon>
        <taxon>Pezizomycotina</taxon>
        <taxon>Eurotiomycetes</taxon>
        <taxon>Eurotiomycetidae</taxon>
        <taxon>Eurotiales</taxon>
        <taxon>Aspergillaceae</taxon>
        <taxon>Aspergillus</taxon>
        <taxon>Aspergillus subgen. Circumdati</taxon>
    </lineage>
</organism>
<evidence type="ECO:0000256" key="1">
    <source>
        <dbReference type="SAM" id="Phobius"/>
    </source>
</evidence>
<sequence length="76" mass="8120">MTFINRRGPVASGSRSSKDNLVYGPGLLLPLFFISLSTCLSLDIFASRLVHYTSNYGSSRILGQAGTPSEGRTGPL</sequence>
<dbReference type="Proteomes" id="UP000326289">
    <property type="component" value="Unassembled WGS sequence"/>
</dbReference>
<keyword evidence="3" id="KW-1185">Reference proteome</keyword>
<gene>
    <name evidence="2" type="ORF">BDV30DRAFT_12726</name>
</gene>
<protein>
    <submittedName>
        <fullName evidence="2">Uncharacterized protein</fullName>
    </submittedName>
</protein>
<keyword evidence="1" id="KW-0812">Transmembrane</keyword>
<feature type="transmembrane region" description="Helical" evidence="1">
    <location>
        <begin position="21"/>
        <end position="46"/>
    </location>
</feature>
<keyword evidence="1" id="KW-1133">Transmembrane helix</keyword>
<dbReference type="AlphaFoldDB" id="A0A5N6IP31"/>
<evidence type="ECO:0000313" key="2">
    <source>
        <dbReference type="EMBL" id="KAB8268432.1"/>
    </source>
</evidence>
<name>A0A5N6IP31_9EURO</name>
<accession>A0A5N6IP31</accession>